<dbReference type="EMBL" id="MNCJ02000330">
    <property type="protein sequence ID" value="KAF5762704.1"/>
    <property type="molecule type" value="Genomic_DNA"/>
</dbReference>
<comment type="similarity">
    <text evidence="6">Belongs to the major facilitator superfamily. Phosphate:H(+) symporter (TC 2.A.1.9) family.</text>
</comment>
<name>A0A9K3DWG8_HELAN</name>
<feature type="transmembrane region" description="Helical" evidence="7">
    <location>
        <begin position="135"/>
        <end position="154"/>
    </location>
</feature>
<evidence type="ECO:0000313" key="8">
    <source>
        <dbReference type="EMBL" id="KAF5762704.1"/>
    </source>
</evidence>
<feature type="transmembrane region" description="Helical" evidence="7">
    <location>
        <begin position="6"/>
        <end position="26"/>
    </location>
</feature>
<dbReference type="Proteomes" id="UP000215914">
    <property type="component" value="Unassembled WGS sequence"/>
</dbReference>
<organism evidence="8 9">
    <name type="scientific">Helianthus annuus</name>
    <name type="common">Common sunflower</name>
    <dbReference type="NCBI Taxonomy" id="4232"/>
    <lineage>
        <taxon>Eukaryota</taxon>
        <taxon>Viridiplantae</taxon>
        <taxon>Streptophyta</taxon>
        <taxon>Embryophyta</taxon>
        <taxon>Tracheophyta</taxon>
        <taxon>Spermatophyta</taxon>
        <taxon>Magnoliopsida</taxon>
        <taxon>eudicotyledons</taxon>
        <taxon>Gunneridae</taxon>
        <taxon>Pentapetalae</taxon>
        <taxon>asterids</taxon>
        <taxon>campanulids</taxon>
        <taxon>Asterales</taxon>
        <taxon>Asteraceae</taxon>
        <taxon>Asteroideae</taxon>
        <taxon>Heliantheae alliance</taxon>
        <taxon>Heliantheae</taxon>
        <taxon>Helianthus</taxon>
    </lineage>
</organism>
<feature type="transmembrane region" description="Helical" evidence="7">
    <location>
        <begin position="219"/>
        <end position="242"/>
    </location>
</feature>
<comment type="caution">
    <text evidence="8">The sequence shown here is derived from an EMBL/GenBank/DDBJ whole genome shotgun (WGS) entry which is preliminary data.</text>
</comment>
<evidence type="ECO:0000256" key="1">
    <source>
        <dbReference type="ARBA" id="ARBA00004141"/>
    </source>
</evidence>
<keyword evidence="5 7" id="KW-0472">Membrane</keyword>
<comment type="similarity">
    <text evidence="2">Belongs to the major facilitator superfamily. Proton-dependent oligopeptide transporter (POT/PTR) (TC 2.A.17) family.</text>
</comment>
<evidence type="ECO:0000256" key="4">
    <source>
        <dbReference type="ARBA" id="ARBA00022989"/>
    </source>
</evidence>
<feature type="transmembrane region" description="Helical" evidence="7">
    <location>
        <begin position="103"/>
        <end position="123"/>
    </location>
</feature>
<evidence type="ECO:0000256" key="5">
    <source>
        <dbReference type="ARBA" id="ARBA00023136"/>
    </source>
</evidence>
<evidence type="ECO:0000313" key="9">
    <source>
        <dbReference type="Proteomes" id="UP000215914"/>
    </source>
</evidence>
<reference evidence="8" key="2">
    <citation type="submission" date="2020-06" db="EMBL/GenBank/DDBJ databases">
        <title>Helianthus annuus Genome sequencing and assembly Release 2.</title>
        <authorList>
            <person name="Gouzy J."/>
            <person name="Langlade N."/>
            <person name="Munos S."/>
        </authorList>
    </citation>
    <scope>NUCLEOTIDE SEQUENCE</scope>
    <source>
        <tissue evidence="8">Leaves</tissue>
    </source>
</reference>
<feature type="transmembrane region" description="Helical" evidence="7">
    <location>
        <begin position="355"/>
        <end position="374"/>
    </location>
</feature>
<keyword evidence="9" id="KW-1185">Reference proteome</keyword>
<dbReference type="InterPro" id="IPR036259">
    <property type="entry name" value="MFS_trans_sf"/>
</dbReference>
<comment type="subcellular location">
    <subcellularLocation>
        <location evidence="1">Membrane</location>
        <topology evidence="1">Multi-pass membrane protein</topology>
    </subcellularLocation>
</comment>
<accession>A0A9K3DWG8</accession>
<evidence type="ECO:0000256" key="7">
    <source>
        <dbReference type="SAM" id="Phobius"/>
    </source>
</evidence>
<feature type="transmembrane region" description="Helical" evidence="7">
    <location>
        <begin position="254"/>
        <end position="277"/>
    </location>
</feature>
<dbReference type="InterPro" id="IPR000109">
    <property type="entry name" value="POT_fam"/>
</dbReference>
<keyword evidence="4 7" id="KW-1133">Transmembrane helix</keyword>
<feature type="transmembrane region" description="Helical" evidence="7">
    <location>
        <begin position="70"/>
        <end position="91"/>
    </location>
</feature>
<keyword evidence="3 7" id="KW-0812">Transmembrane</keyword>
<gene>
    <name evidence="8" type="ORF">HanXRQr2_Chr15g0671991</name>
</gene>
<dbReference type="PANTHER" id="PTHR11654">
    <property type="entry name" value="OLIGOPEPTIDE TRANSPORTER-RELATED"/>
    <property type="match status" value="1"/>
</dbReference>
<proteinExistence type="inferred from homology"/>
<evidence type="ECO:0000256" key="3">
    <source>
        <dbReference type="ARBA" id="ARBA00022692"/>
    </source>
</evidence>
<dbReference type="Pfam" id="PF00854">
    <property type="entry name" value="PTR2"/>
    <property type="match status" value="1"/>
</dbReference>
<dbReference type="Gramene" id="mRNA:HanXRQr2_Chr15g0671991">
    <property type="protein sequence ID" value="CDS:HanXRQr2_Chr15g0671991.1"/>
    <property type="gene ID" value="HanXRQr2_Chr15g0671991"/>
</dbReference>
<evidence type="ECO:0000256" key="2">
    <source>
        <dbReference type="ARBA" id="ARBA00005982"/>
    </source>
</evidence>
<sequence length="389" mass="45392">MVKQMIYLICLVSFTLTYSVTGYRCLKIFSRHKRSPKNMDIEKGETEGIKQEITLHLEDKVVLKSLLEMLPMWVVFSVVSIISAAGNTFFLQQYSNLDTDNDIAVQLYTLVQEFSSFAIAFLYRWICCLPKNEKVKIGVGMLCGLVSCICAWQLEVYRLKEVSYLVDEEHTYTSISFLWLVPQFCLVGCMKGLTEEGLLEFYNSQMKKEHYLQRYREEYIAFVMGIGKVLNIFLILICRGWFGDTINESRLDKYYSVMVCVGSANFITYCCIARFFYKGQELVDADDDVDFANDDVQQDHFIEQSSDIEQQKDLANDDQNHDNQDFANDDLQRYYSREQSRDIEQNRDTGLASSVYCYFFQVCTIFFVAISNVFDRLFVISKTYLRYFS</sequence>
<dbReference type="GO" id="GO:0016020">
    <property type="term" value="C:membrane"/>
    <property type="evidence" value="ECO:0000318"/>
    <property type="project" value="GO_Central"/>
</dbReference>
<evidence type="ECO:0000256" key="6">
    <source>
        <dbReference type="ARBA" id="ARBA00044504"/>
    </source>
</evidence>
<dbReference type="GO" id="GO:0055085">
    <property type="term" value="P:transmembrane transport"/>
    <property type="evidence" value="ECO:0000318"/>
    <property type="project" value="GO_Central"/>
</dbReference>
<reference evidence="8" key="1">
    <citation type="journal article" date="2017" name="Nature">
        <title>The sunflower genome provides insights into oil metabolism, flowering and Asterid evolution.</title>
        <authorList>
            <person name="Badouin H."/>
            <person name="Gouzy J."/>
            <person name="Grassa C.J."/>
            <person name="Murat F."/>
            <person name="Staton S.E."/>
            <person name="Cottret L."/>
            <person name="Lelandais-Briere C."/>
            <person name="Owens G.L."/>
            <person name="Carrere S."/>
            <person name="Mayjonade B."/>
            <person name="Legrand L."/>
            <person name="Gill N."/>
            <person name="Kane N.C."/>
            <person name="Bowers J.E."/>
            <person name="Hubner S."/>
            <person name="Bellec A."/>
            <person name="Berard A."/>
            <person name="Berges H."/>
            <person name="Blanchet N."/>
            <person name="Boniface M.C."/>
            <person name="Brunel D."/>
            <person name="Catrice O."/>
            <person name="Chaidir N."/>
            <person name="Claudel C."/>
            <person name="Donnadieu C."/>
            <person name="Faraut T."/>
            <person name="Fievet G."/>
            <person name="Helmstetter N."/>
            <person name="King M."/>
            <person name="Knapp S.J."/>
            <person name="Lai Z."/>
            <person name="Le Paslier M.C."/>
            <person name="Lippi Y."/>
            <person name="Lorenzon L."/>
            <person name="Mandel J.R."/>
            <person name="Marage G."/>
            <person name="Marchand G."/>
            <person name="Marquand E."/>
            <person name="Bret-Mestries E."/>
            <person name="Morien E."/>
            <person name="Nambeesan S."/>
            <person name="Nguyen T."/>
            <person name="Pegot-Espagnet P."/>
            <person name="Pouilly N."/>
            <person name="Raftis F."/>
            <person name="Sallet E."/>
            <person name="Schiex T."/>
            <person name="Thomas J."/>
            <person name="Vandecasteele C."/>
            <person name="Vares D."/>
            <person name="Vear F."/>
            <person name="Vautrin S."/>
            <person name="Crespi M."/>
            <person name="Mangin B."/>
            <person name="Burke J.M."/>
            <person name="Salse J."/>
            <person name="Munos S."/>
            <person name="Vincourt P."/>
            <person name="Rieseberg L.H."/>
            <person name="Langlade N.B."/>
        </authorList>
    </citation>
    <scope>NUCLEOTIDE SEQUENCE</scope>
    <source>
        <tissue evidence="8">Leaves</tissue>
    </source>
</reference>
<dbReference type="AlphaFoldDB" id="A0A9K3DWG8"/>
<dbReference type="Gene3D" id="1.20.1250.20">
    <property type="entry name" value="MFS general substrate transporter like domains"/>
    <property type="match status" value="1"/>
</dbReference>
<dbReference type="GO" id="GO:0022857">
    <property type="term" value="F:transmembrane transporter activity"/>
    <property type="evidence" value="ECO:0000318"/>
    <property type="project" value="GO_Central"/>
</dbReference>
<protein>
    <submittedName>
        <fullName evidence="8">Proton-dependent oligopeptide transporter family</fullName>
    </submittedName>
</protein>